<evidence type="ECO:0000256" key="5">
    <source>
        <dbReference type="ARBA" id="ARBA00022692"/>
    </source>
</evidence>
<comment type="subcellular location">
    <subcellularLocation>
        <location evidence="1">Cell membrane</location>
        <topology evidence="1">Multi-pass membrane protein</topology>
    </subcellularLocation>
</comment>
<reference evidence="11" key="1">
    <citation type="submission" date="2012-11" db="EMBL/GenBank/DDBJ databases">
        <authorList>
            <person name="Singh A."/>
            <person name="Pinnaka A.K."/>
            <person name="Vaidya B."/>
        </authorList>
    </citation>
    <scope>NUCLEOTIDE SEQUENCE [LARGE SCALE GENOMIC DNA]</scope>
    <source>
        <strain evidence="11">AK23</strain>
    </source>
</reference>
<feature type="transmembrane region" description="Helical" evidence="8">
    <location>
        <begin position="98"/>
        <end position="115"/>
    </location>
</feature>
<feature type="transmembrane region" description="Helical" evidence="8">
    <location>
        <begin position="66"/>
        <end position="86"/>
    </location>
</feature>
<keyword evidence="5 8" id="KW-0812">Transmembrane</keyword>
<comment type="similarity">
    <text evidence="2">Belongs to the EamA transporter family.</text>
</comment>
<dbReference type="SUPFAM" id="SSF103481">
    <property type="entry name" value="Multidrug resistance efflux transporter EmrE"/>
    <property type="match status" value="2"/>
</dbReference>
<dbReference type="PANTHER" id="PTHR22911">
    <property type="entry name" value="ACYL-MALONYL CONDENSING ENZYME-RELATED"/>
    <property type="match status" value="1"/>
</dbReference>
<feature type="transmembrane region" description="Helical" evidence="8">
    <location>
        <begin position="234"/>
        <end position="256"/>
    </location>
</feature>
<dbReference type="AlphaFoldDB" id="W9UUG8"/>
<dbReference type="PATRIC" id="fig|1229521.3.peg.2271"/>
<evidence type="ECO:0000256" key="4">
    <source>
        <dbReference type="ARBA" id="ARBA00022475"/>
    </source>
</evidence>
<dbReference type="InterPro" id="IPR004626">
    <property type="entry name" value="RarD"/>
</dbReference>
<keyword evidence="11" id="KW-1185">Reference proteome</keyword>
<accession>W9UUG8</accession>
<feature type="transmembrane region" description="Helical" evidence="8">
    <location>
        <begin position="36"/>
        <end position="54"/>
    </location>
</feature>
<name>W9UUG8_9GAMM</name>
<keyword evidence="6 8" id="KW-1133">Transmembrane helix</keyword>
<keyword evidence="7 8" id="KW-0472">Membrane</keyword>
<feature type="transmembrane region" description="Helical" evidence="8">
    <location>
        <begin position="205"/>
        <end position="227"/>
    </location>
</feature>
<evidence type="ECO:0000313" key="11">
    <source>
        <dbReference type="Proteomes" id="UP000019464"/>
    </source>
</evidence>
<comment type="caution">
    <text evidence="10">The sequence shown here is derived from an EMBL/GenBank/DDBJ whole genome shotgun (WGS) entry which is preliminary data.</text>
</comment>
<dbReference type="Proteomes" id="UP000019464">
    <property type="component" value="Unassembled WGS sequence"/>
</dbReference>
<proteinExistence type="inferred from homology"/>
<evidence type="ECO:0000256" key="2">
    <source>
        <dbReference type="ARBA" id="ARBA00007362"/>
    </source>
</evidence>
<dbReference type="EMBL" id="AONB01000010">
    <property type="protein sequence ID" value="EXJ10868.1"/>
    <property type="molecule type" value="Genomic_DNA"/>
</dbReference>
<organism evidence="10 11">
    <name type="scientific">Nitrincola nitratireducens</name>
    <dbReference type="NCBI Taxonomy" id="1229521"/>
    <lineage>
        <taxon>Bacteria</taxon>
        <taxon>Pseudomonadati</taxon>
        <taxon>Pseudomonadota</taxon>
        <taxon>Gammaproteobacteria</taxon>
        <taxon>Oceanospirillales</taxon>
        <taxon>Oceanospirillaceae</taxon>
        <taxon>Nitrincola</taxon>
    </lineage>
</organism>
<dbReference type="GO" id="GO:0005886">
    <property type="term" value="C:plasma membrane"/>
    <property type="evidence" value="ECO:0007669"/>
    <property type="project" value="UniProtKB-SubCell"/>
</dbReference>
<evidence type="ECO:0000259" key="9">
    <source>
        <dbReference type="Pfam" id="PF00892"/>
    </source>
</evidence>
<evidence type="ECO:0000256" key="7">
    <source>
        <dbReference type="ARBA" id="ARBA00023136"/>
    </source>
</evidence>
<feature type="transmembrane region" description="Helical" evidence="8">
    <location>
        <begin position="5"/>
        <end position="24"/>
    </location>
</feature>
<keyword evidence="3" id="KW-0813">Transport</keyword>
<reference evidence="10 11" key="2">
    <citation type="journal article" date="2015" name="Syst. Appl. Microbiol.">
        <title>Nitrincola nitratireducens sp. nov. isolated from a haloalkaline crater lake.</title>
        <authorList>
            <person name="Singh A."/>
            <person name="Vaidya B."/>
            <person name="Tanuku N.R."/>
            <person name="Pinnaka A.K."/>
        </authorList>
    </citation>
    <scope>NUCLEOTIDE SEQUENCE [LARGE SCALE GENOMIC DNA]</scope>
    <source>
        <strain evidence="10 11">AK23</strain>
    </source>
</reference>
<keyword evidence="4" id="KW-1003">Cell membrane</keyword>
<dbReference type="NCBIfam" id="TIGR00688">
    <property type="entry name" value="rarD"/>
    <property type="match status" value="1"/>
</dbReference>
<feature type="transmembrane region" description="Helical" evidence="8">
    <location>
        <begin position="173"/>
        <end position="193"/>
    </location>
</feature>
<dbReference type="InterPro" id="IPR000620">
    <property type="entry name" value="EamA_dom"/>
</dbReference>
<evidence type="ECO:0000313" key="10">
    <source>
        <dbReference type="EMBL" id="EXJ10868.1"/>
    </source>
</evidence>
<dbReference type="Pfam" id="PF00892">
    <property type="entry name" value="EamA"/>
    <property type="match status" value="1"/>
</dbReference>
<dbReference type="RefSeq" id="WP_202806856.1">
    <property type="nucleotide sequence ID" value="NZ_AONB01000010.1"/>
</dbReference>
<dbReference type="InterPro" id="IPR037185">
    <property type="entry name" value="EmrE-like"/>
</dbReference>
<feature type="transmembrane region" description="Helical" evidence="8">
    <location>
        <begin position="145"/>
        <end position="161"/>
    </location>
</feature>
<sequence length="265" mass="29916">MRGFWLALAAYVIWGCFPLYFNLLKEIPAIEVLSNRVIWSLVATMTIVLVMGRFQSFWQLFQQRAMMPWLILSSLLIGANWLIYIWAVGQGRVLEASLGYYMTPLVSLFLARVLLKEKLHPLQAIAGGIAAIAVAWELYSLGSLPWIPLTLALSFGFYGLVRKHFPVDSLNGLTVETLWLFPLALLWMGWQFVQVDVDLAFGEDLTTSLLLFASGILTAIPLLLFAAAAKRLDLSIVGFIMYINPTLQFLIAVLILQEDYPRNVW</sequence>
<evidence type="ECO:0000256" key="6">
    <source>
        <dbReference type="ARBA" id="ARBA00022989"/>
    </source>
</evidence>
<evidence type="ECO:0000256" key="3">
    <source>
        <dbReference type="ARBA" id="ARBA00022448"/>
    </source>
</evidence>
<protein>
    <recommendedName>
        <fullName evidence="9">EamA domain-containing protein</fullName>
    </recommendedName>
</protein>
<gene>
    <name evidence="10" type="ORF">D791_02233</name>
</gene>
<evidence type="ECO:0000256" key="1">
    <source>
        <dbReference type="ARBA" id="ARBA00004651"/>
    </source>
</evidence>
<dbReference type="PANTHER" id="PTHR22911:SF137">
    <property type="entry name" value="SOLUTE CARRIER FAMILY 35 MEMBER G2-RELATED"/>
    <property type="match status" value="1"/>
</dbReference>
<feature type="domain" description="EamA" evidence="9">
    <location>
        <begin position="2"/>
        <end position="135"/>
    </location>
</feature>
<evidence type="ECO:0000256" key="8">
    <source>
        <dbReference type="SAM" id="Phobius"/>
    </source>
</evidence>